<evidence type="ECO:0000313" key="2">
    <source>
        <dbReference type="Proteomes" id="UP000000763"/>
    </source>
</evidence>
<name>Q6L4Q6_ORYSJ</name>
<proteinExistence type="predicted"/>
<organism evidence="1 2">
    <name type="scientific">Oryza sativa subsp. japonica</name>
    <name type="common">Rice</name>
    <dbReference type="NCBI Taxonomy" id="39947"/>
    <lineage>
        <taxon>Eukaryota</taxon>
        <taxon>Viridiplantae</taxon>
        <taxon>Streptophyta</taxon>
        <taxon>Embryophyta</taxon>
        <taxon>Tracheophyta</taxon>
        <taxon>Spermatophyta</taxon>
        <taxon>Magnoliopsida</taxon>
        <taxon>Liliopsida</taxon>
        <taxon>Poales</taxon>
        <taxon>Poaceae</taxon>
        <taxon>BOP clade</taxon>
        <taxon>Oryzoideae</taxon>
        <taxon>Oryzeae</taxon>
        <taxon>Oryzinae</taxon>
        <taxon>Oryza</taxon>
        <taxon>Oryza sativa</taxon>
    </lineage>
</organism>
<dbReference type="EMBL" id="AC130732">
    <property type="protein sequence ID" value="AAT44314.1"/>
    <property type="molecule type" value="Genomic_DNA"/>
</dbReference>
<accession>Q6L4Q6</accession>
<protein>
    <submittedName>
        <fullName evidence="1">Uncharacterized protein</fullName>
    </submittedName>
</protein>
<dbReference type="Proteomes" id="UP000000763">
    <property type="component" value="Chromosome 5"/>
</dbReference>
<gene>
    <name evidence="1" type="primary">P0708D12.6</name>
</gene>
<evidence type="ECO:0000313" key="1">
    <source>
        <dbReference type="EMBL" id="AAT44314.1"/>
    </source>
</evidence>
<dbReference type="AlphaFoldDB" id="Q6L4Q6"/>
<reference evidence="2" key="2">
    <citation type="journal article" date="2008" name="Nucleic Acids Res.">
        <title>The rice annotation project database (RAP-DB): 2008 update.</title>
        <authorList>
            <consortium name="The rice annotation project (RAP)"/>
        </authorList>
    </citation>
    <scope>GENOME REANNOTATION</scope>
    <source>
        <strain evidence="2">cv. Nipponbare</strain>
    </source>
</reference>
<reference evidence="2" key="1">
    <citation type="journal article" date="2005" name="Nature">
        <title>The map-based sequence of the rice genome.</title>
        <authorList>
            <consortium name="International rice genome sequencing project (IRGSP)"/>
            <person name="Matsumoto T."/>
            <person name="Wu J."/>
            <person name="Kanamori H."/>
            <person name="Katayose Y."/>
            <person name="Fujisawa M."/>
            <person name="Namiki N."/>
            <person name="Mizuno H."/>
            <person name="Yamamoto K."/>
            <person name="Antonio B.A."/>
            <person name="Baba T."/>
            <person name="Sakata K."/>
            <person name="Nagamura Y."/>
            <person name="Aoki H."/>
            <person name="Arikawa K."/>
            <person name="Arita K."/>
            <person name="Bito T."/>
            <person name="Chiden Y."/>
            <person name="Fujitsuka N."/>
            <person name="Fukunaka R."/>
            <person name="Hamada M."/>
            <person name="Harada C."/>
            <person name="Hayashi A."/>
            <person name="Hijishita S."/>
            <person name="Honda M."/>
            <person name="Hosokawa S."/>
            <person name="Ichikawa Y."/>
            <person name="Idonuma A."/>
            <person name="Iijima M."/>
            <person name="Ikeda M."/>
            <person name="Ikeno M."/>
            <person name="Ito K."/>
            <person name="Ito S."/>
            <person name="Ito T."/>
            <person name="Ito Y."/>
            <person name="Ito Y."/>
            <person name="Iwabuchi A."/>
            <person name="Kamiya K."/>
            <person name="Karasawa W."/>
            <person name="Kurita K."/>
            <person name="Katagiri S."/>
            <person name="Kikuta A."/>
            <person name="Kobayashi H."/>
            <person name="Kobayashi N."/>
            <person name="Machita K."/>
            <person name="Maehara T."/>
            <person name="Masukawa M."/>
            <person name="Mizubayashi T."/>
            <person name="Mukai Y."/>
            <person name="Nagasaki H."/>
            <person name="Nagata Y."/>
            <person name="Naito S."/>
            <person name="Nakashima M."/>
            <person name="Nakama Y."/>
            <person name="Nakamichi Y."/>
            <person name="Nakamura M."/>
            <person name="Meguro A."/>
            <person name="Negishi M."/>
            <person name="Ohta I."/>
            <person name="Ohta T."/>
            <person name="Okamoto M."/>
            <person name="Ono N."/>
            <person name="Saji S."/>
            <person name="Sakaguchi M."/>
            <person name="Sakai K."/>
            <person name="Shibata M."/>
            <person name="Shimokawa T."/>
            <person name="Song J."/>
            <person name="Takazaki Y."/>
            <person name="Terasawa K."/>
            <person name="Tsugane M."/>
            <person name="Tsuji K."/>
            <person name="Ueda S."/>
            <person name="Waki K."/>
            <person name="Yamagata H."/>
            <person name="Yamamoto M."/>
            <person name="Yamamoto S."/>
            <person name="Yamane H."/>
            <person name="Yoshiki S."/>
            <person name="Yoshihara R."/>
            <person name="Yukawa K."/>
            <person name="Zhong H."/>
            <person name="Yano M."/>
            <person name="Yuan Q."/>
            <person name="Ouyang S."/>
            <person name="Liu J."/>
            <person name="Jones K.M."/>
            <person name="Gansberger K."/>
            <person name="Moffat K."/>
            <person name="Hill J."/>
            <person name="Bera J."/>
            <person name="Fadrosh D."/>
            <person name="Jin S."/>
            <person name="Johri S."/>
            <person name="Kim M."/>
            <person name="Overton L."/>
            <person name="Reardon M."/>
            <person name="Tsitrin T."/>
            <person name="Vuong H."/>
            <person name="Weaver B."/>
            <person name="Ciecko A."/>
            <person name="Tallon L."/>
            <person name="Jackson J."/>
            <person name="Pai G."/>
            <person name="Aken S.V."/>
            <person name="Utterback T."/>
            <person name="Reidmuller S."/>
            <person name="Feldblyum T."/>
            <person name="Hsiao J."/>
            <person name="Zismann V."/>
            <person name="Iobst S."/>
            <person name="de Vazeille A.R."/>
            <person name="Buell C.R."/>
            <person name="Ying K."/>
            <person name="Li Y."/>
            <person name="Lu T."/>
            <person name="Huang Y."/>
            <person name="Zhao Q."/>
            <person name="Feng Q."/>
            <person name="Zhang L."/>
            <person name="Zhu J."/>
            <person name="Weng Q."/>
            <person name="Mu J."/>
            <person name="Lu Y."/>
            <person name="Fan D."/>
            <person name="Liu Y."/>
            <person name="Guan J."/>
            <person name="Zhang Y."/>
            <person name="Yu S."/>
            <person name="Liu X."/>
            <person name="Zhang Y."/>
            <person name="Hong G."/>
            <person name="Han B."/>
            <person name="Choisne N."/>
            <person name="Demange N."/>
            <person name="Orjeda G."/>
            <person name="Samain S."/>
            <person name="Cattolico L."/>
            <person name="Pelletier E."/>
            <person name="Couloux A."/>
            <person name="Segurens B."/>
            <person name="Wincker P."/>
            <person name="D'Hont A."/>
            <person name="Scarpelli C."/>
            <person name="Weissenbach J."/>
            <person name="Salanoubat M."/>
            <person name="Quetier F."/>
            <person name="Yu Y."/>
            <person name="Kim H.R."/>
            <person name="Rambo T."/>
            <person name="Currie J."/>
            <person name="Collura K."/>
            <person name="Luo M."/>
            <person name="Yang T."/>
            <person name="Ammiraju J.S.S."/>
            <person name="Engler F."/>
            <person name="Soderlund C."/>
            <person name="Wing R.A."/>
            <person name="Palmer L.E."/>
            <person name="de la Bastide M."/>
            <person name="Spiegel L."/>
            <person name="Nascimento L."/>
            <person name="Zutavern T."/>
            <person name="O'Shaughnessy A."/>
            <person name="Dike S."/>
            <person name="Dedhia N."/>
            <person name="Preston R."/>
            <person name="Balija V."/>
            <person name="McCombie W.R."/>
            <person name="Chow T."/>
            <person name="Chen H."/>
            <person name="Chung M."/>
            <person name="Chen C."/>
            <person name="Shaw J."/>
            <person name="Wu H."/>
            <person name="Hsiao K."/>
            <person name="Chao Y."/>
            <person name="Chu M."/>
            <person name="Cheng C."/>
            <person name="Hour A."/>
            <person name="Lee P."/>
            <person name="Lin S."/>
            <person name="Lin Y."/>
            <person name="Liou J."/>
            <person name="Liu S."/>
            <person name="Hsing Y."/>
            <person name="Raghuvanshi S."/>
            <person name="Mohanty A."/>
            <person name="Bharti A.K."/>
            <person name="Gaur A."/>
            <person name="Gupta V."/>
            <person name="Kumar D."/>
            <person name="Ravi V."/>
            <person name="Vij S."/>
            <person name="Kapur A."/>
            <person name="Khurana P."/>
            <person name="Khurana P."/>
            <person name="Khurana J.P."/>
            <person name="Tyagi A.K."/>
            <person name="Gaikwad K."/>
            <person name="Singh A."/>
            <person name="Dalal V."/>
            <person name="Srivastava S."/>
            <person name="Dixit A."/>
            <person name="Pal A.K."/>
            <person name="Ghazi I.A."/>
            <person name="Yadav M."/>
            <person name="Pandit A."/>
            <person name="Bhargava A."/>
            <person name="Sureshbabu K."/>
            <person name="Batra K."/>
            <person name="Sharma T.R."/>
            <person name="Mohapatra T."/>
            <person name="Singh N.K."/>
            <person name="Messing J."/>
            <person name="Nelson A.B."/>
            <person name="Fuks G."/>
            <person name="Kavchok S."/>
            <person name="Keizer G."/>
            <person name="Linton E."/>
            <person name="Llaca V."/>
            <person name="Song R."/>
            <person name="Tanyolac B."/>
            <person name="Young S."/>
            <person name="Ho-Il K."/>
            <person name="Hahn J.H."/>
            <person name="Sangsakoo G."/>
            <person name="Vanavichit A."/>
            <person name="de Mattos Luiz.A.T."/>
            <person name="Zimmer P.D."/>
            <person name="Malone G."/>
            <person name="Dellagostin O."/>
            <person name="de Oliveira A.C."/>
            <person name="Bevan M."/>
            <person name="Bancroft I."/>
            <person name="Minx P."/>
            <person name="Cordum H."/>
            <person name="Wilson R."/>
            <person name="Cheng Z."/>
            <person name="Jin W."/>
            <person name="Jiang J."/>
            <person name="Leong S.A."/>
            <person name="Iwama H."/>
            <person name="Gojobori T."/>
            <person name="Itoh T."/>
            <person name="Niimura Y."/>
            <person name="Fujii Y."/>
            <person name="Habara T."/>
            <person name="Sakai H."/>
            <person name="Sato Y."/>
            <person name="Wilson G."/>
            <person name="Kumar K."/>
            <person name="McCouch S."/>
            <person name="Juretic N."/>
            <person name="Hoen D."/>
            <person name="Wright S."/>
            <person name="Bruskiewich R."/>
            <person name="Bureau T."/>
            <person name="Miyao A."/>
            <person name="Hirochika H."/>
            <person name="Nishikawa T."/>
            <person name="Kadowaki K."/>
            <person name="Sugiura M."/>
            <person name="Burr B."/>
            <person name="Sasaki T."/>
        </authorList>
    </citation>
    <scope>NUCLEOTIDE SEQUENCE [LARGE SCALE GENOMIC DNA]</scope>
    <source>
        <strain evidence="2">cv. Nipponbare</strain>
    </source>
</reference>
<sequence>MAAVRHASRGKFCQFQKVERWLSSLHGGEMESQKPLENHLCHLMPGRSSSYYRRSEAVAINARITNIGGRHTPS</sequence>